<name>A0A375IWU3_9BURK</name>
<gene>
    <name evidence="1" type="ORF">CT19425_P50076</name>
</gene>
<geneLocation type="plasmid" evidence="1">
    <name>III</name>
</geneLocation>
<dbReference type="AlphaFoldDB" id="A0A375IWU3"/>
<reference evidence="1 2" key="1">
    <citation type="submission" date="2018-01" db="EMBL/GenBank/DDBJ databases">
        <authorList>
            <person name="Gaut B.S."/>
            <person name="Morton B.R."/>
            <person name="Clegg M.T."/>
            <person name="Duvall M.R."/>
        </authorList>
    </citation>
    <scope>NUCLEOTIDE SEQUENCE [LARGE SCALE GENOMIC DNA]</scope>
    <source>
        <strain evidence="1">Cupriavidus taiwanensis LMG 19425</strain>
        <plasmid evidence="2">Plasmid iii</plasmid>
    </source>
</reference>
<organism evidence="1 2">
    <name type="scientific">Cupriavidus taiwanensis</name>
    <dbReference type="NCBI Taxonomy" id="164546"/>
    <lineage>
        <taxon>Bacteria</taxon>
        <taxon>Pseudomonadati</taxon>
        <taxon>Pseudomonadota</taxon>
        <taxon>Betaproteobacteria</taxon>
        <taxon>Burkholderiales</taxon>
        <taxon>Burkholderiaceae</taxon>
        <taxon>Cupriavidus</taxon>
    </lineage>
</organism>
<protein>
    <submittedName>
        <fullName evidence="1">Uncharacterized protein</fullName>
    </submittedName>
</protein>
<dbReference type="EMBL" id="LT991978">
    <property type="protein sequence ID" value="SPK77625.1"/>
    <property type="molecule type" value="Genomic_DNA"/>
</dbReference>
<dbReference type="Proteomes" id="UP000255505">
    <property type="component" value="Plasmid III"/>
</dbReference>
<evidence type="ECO:0000313" key="1">
    <source>
        <dbReference type="EMBL" id="SPK77625.1"/>
    </source>
</evidence>
<accession>A0A375IWU3</accession>
<evidence type="ECO:0000313" key="2">
    <source>
        <dbReference type="Proteomes" id="UP000255505"/>
    </source>
</evidence>
<sequence length="59" mass="6478">MAAQQLALLLICQNTEHWDQLRPINTISASVVPGSGLEQNYTARWYGGLAFVLRGAKCC</sequence>
<keyword evidence="1" id="KW-0614">Plasmid</keyword>
<proteinExistence type="predicted"/>